<evidence type="ECO:0000256" key="7">
    <source>
        <dbReference type="ARBA" id="ARBA00023136"/>
    </source>
</evidence>
<evidence type="ECO:0000256" key="6">
    <source>
        <dbReference type="ARBA" id="ARBA00022989"/>
    </source>
</evidence>
<keyword evidence="12" id="KW-1185">Reference proteome</keyword>
<dbReference type="AlphaFoldDB" id="A0AAN7PZK0"/>
<feature type="repeat" description="Solcar" evidence="8">
    <location>
        <begin position="167"/>
        <end position="256"/>
    </location>
</feature>
<dbReference type="EMBL" id="JARPUR010000006">
    <property type="protein sequence ID" value="KAK4873665.1"/>
    <property type="molecule type" value="Genomic_DNA"/>
</dbReference>
<evidence type="ECO:0000313" key="12">
    <source>
        <dbReference type="Proteomes" id="UP001353858"/>
    </source>
</evidence>
<feature type="transmembrane region" description="Helical" evidence="10">
    <location>
        <begin position="170"/>
        <end position="190"/>
    </location>
</feature>
<keyword evidence="3 9" id="KW-0813">Transport</keyword>
<feature type="repeat" description="Solcar" evidence="8">
    <location>
        <begin position="67"/>
        <end position="158"/>
    </location>
</feature>
<evidence type="ECO:0000256" key="2">
    <source>
        <dbReference type="ARBA" id="ARBA00006375"/>
    </source>
</evidence>
<evidence type="ECO:0000256" key="8">
    <source>
        <dbReference type="PROSITE-ProRule" id="PRU00282"/>
    </source>
</evidence>
<evidence type="ECO:0000256" key="5">
    <source>
        <dbReference type="ARBA" id="ARBA00022737"/>
    </source>
</evidence>
<gene>
    <name evidence="11" type="ORF">RN001_013025</name>
</gene>
<dbReference type="InterPro" id="IPR018108">
    <property type="entry name" value="MCP_transmembrane"/>
</dbReference>
<dbReference type="InterPro" id="IPR023395">
    <property type="entry name" value="MCP_dom_sf"/>
</dbReference>
<name>A0AAN7PZK0_9COLE</name>
<evidence type="ECO:0008006" key="13">
    <source>
        <dbReference type="Google" id="ProtNLM"/>
    </source>
</evidence>
<dbReference type="Pfam" id="PF00153">
    <property type="entry name" value="Mito_carr"/>
    <property type="match status" value="3"/>
</dbReference>
<dbReference type="GO" id="GO:0016020">
    <property type="term" value="C:membrane"/>
    <property type="evidence" value="ECO:0007669"/>
    <property type="project" value="UniProtKB-SubCell"/>
</dbReference>
<comment type="subcellular location">
    <subcellularLocation>
        <location evidence="1">Membrane</location>
        <topology evidence="1">Multi-pass membrane protein</topology>
    </subcellularLocation>
</comment>
<dbReference type="PROSITE" id="PS50920">
    <property type="entry name" value="SOLCAR"/>
    <property type="match status" value="2"/>
</dbReference>
<evidence type="ECO:0000256" key="4">
    <source>
        <dbReference type="ARBA" id="ARBA00022692"/>
    </source>
</evidence>
<evidence type="ECO:0000256" key="1">
    <source>
        <dbReference type="ARBA" id="ARBA00004141"/>
    </source>
</evidence>
<keyword evidence="5" id="KW-0677">Repeat</keyword>
<keyword evidence="7 8" id="KW-0472">Membrane</keyword>
<evidence type="ECO:0000313" key="11">
    <source>
        <dbReference type="EMBL" id="KAK4873665.1"/>
    </source>
</evidence>
<dbReference type="InterPro" id="IPR050391">
    <property type="entry name" value="Mito_Metabolite_Transporter"/>
</dbReference>
<dbReference type="Proteomes" id="UP001353858">
    <property type="component" value="Unassembled WGS sequence"/>
</dbReference>
<evidence type="ECO:0000256" key="10">
    <source>
        <dbReference type="SAM" id="Phobius"/>
    </source>
</evidence>
<sequence>MQVYGKFHQGKSIGGMQLAKQIVGARGVGGLYVGLGASVVRQFLYTGTRMGGFQVLIDHFTVDGVPPSFLTKCGICVFSGAVGGIVGLPPDVALTRISIDDLEPSDKRRNYKNVFEAMFRIQKEEGPQALFRGLTPVVVRAVIVNASQMVSYYYFKELFLRLGTMSDNSACHIVCSMLAAGVTTVCVLPVDMAKTRMQNMRYVDGKPEYSGMMHVLSSVVKNEGFFGLWKGFMPLLIRNGPQFVVVFVVYEQCTQMYRKFAA</sequence>
<reference evidence="12" key="1">
    <citation type="submission" date="2023-01" db="EMBL/GenBank/DDBJ databases">
        <title>Key to firefly adult light organ development and bioluminescence: homeobox transcription factors regulate luciferase expression and transportation to peroxisome.</title>
        <authorList>
            <person name="Fu X."/>
        </authorList>
    </citation>
    <scope>NUCLEOTIDE SEQUENCE [LARGE SCALE GENOMIC DNA]</scope>
</reference>
<proteinExistence type="inferred from homology"/>
<keyword evidence="6 10" id="KW-1133">Transmembrane helix</keyword>
<dbReference type="Gene3D" id="1.50.40.10">
    <property type="entry name" value="Mitochondrial carrier domain"/>
    <property type="match status" value="1"/>
</dbReference>
<dbReference type="PANTHER" id="PTHR45618">
    <property type="entry name" value="MITOCHONDRIAL DICARBOXYLATE CARRIER-RELATED"/>
    <property type="match status" value="1"/>
</dbReference>
<dbReference type="SUPFAM" id="SSF103506">
    <property type="entry name" value="Mitochondrial carrier"/>
    <property type="match status" value="1"/>
</dbReference>
<keyword evidence="4 8" id="KW-0812">Transmembrane</keyword>
<comment type="caution">
    <text evidence="11">The sequence shown here is derived from an EMBL/GenBank/DDBJ whole genome shotgun (WGS) entry which is preliminary data.</text>
</comment>
<protein>
    <recommendedName>
        <fullName evidence="13">Mitochondrial 2-oxoglutarate/malate carrier protein</fullName>
    </recommendedName>
</protein>
<evidence type="ECO:0000256" key="9">
    <source>
        <dbReference type="RuleBase" id="RU000488"/>
    </source>
</evidence>
<accession>A0AAN7PZK0</accession>
<organism evidence="11 12">
    <name type="scientific">Aquatica leii</name>
    <dbReference type="NCBI Taxonomy" id="1421715"/>
    <lineage>
        <taxon>Eukaryota</taxon>
        <taxon>Metazoa</taxon>
        <taxon>Ecdysozoa</taxon>
        <taxon>Arthropoda</taxon>
        <taxon>Hexapoda</taxon>
        <taxon>Insecta</taxon>
        <taxon>Pterygota</taxon>
        <taxon>Neoptera</taxon>
        <taxon>Endopterygota</taxon>
        <taxon>Coleoptera</taxon>
        <taxon>Polyphaga</taxon>
        <taxon>Elateriformia</taxon>
        <taxon>Elateroidea</taxon>
        <taxon>Lampyridae</taxon>
        <taxon>Luciolinae</taxon>
        <taxon>Aquatica</taxon>
    </lineage>
</organism>
<evidence type="ECO:0000256" key="3">
    <source>
        <dbReference type="ARBA" id="ARBA00022448"/>
    </source>
</evidence>
<comment type="similarity">
    <text evidence="2 9">Belongs to the mitochondrial carrier (TC 2.A.29) family.</text>
</comment>